<feature type="binding site" evidence="6">
    <location>
        <position position="81"/>
    </location>
    <ligand>
        <name>[4Fe-4S] cluster</name>
        <dbReference type="ChEBI" id="CHEBI:49883"/>
        <note>4Fe-4S-S-AdoMet</note>
    </ligand>
</feature>
<evidence type="ECO:0000313" key="9">
    <source>
        <dbReference type="Proteomes" id="UP000184052"/>
    </source>
</evidence>
<keyword evidence="3 6" id="KW-0479">Metal-binding</keyword>
<evidence type="ECO:0000256" key="2">
    <source>
        <dbReference type="ARBA" id="ARBA00022691"/>
    </source>
</evidence>
<name>A0A1M6L7R9_9FIRM</name>
<feature type="binding site" evidence="6">
    <location>
        <position position="85"/>
    </location>
    <ligand>
        <name>[4Fe-4S] cluster</name>
        <dbReference type="ChEBI" id="CHEBI:49883"/>
        <note>4Fe-4S-S-AdoMet</note>
    </ligand>
</feature>
<dbReference type="SFLD" id="SFLDS00029">
    <property type="entry name" value="Radical_SAM"/>
    <property type="match status" value="1"/>
</dbReference>
<dbReference type="InterPro" id="IPR034457">
    <property type="entry name" value="Organic_radical-activating"/>
</dbReference>
<dbReference type="SFLD" id="SFLDG01101">
    <property type="entry name" value="Uncharacterised_Radical_SAM_Su"/>
    <property type="match status" value="1"/>
</dbReference>
<keyword evidence="9" id="KW-1185">Reference proteome</keyword>
<protein>
    <submittedName>
        <fullName evidence="8">Pyruvate formate lyase activating enzyme</fullName>
    </submittedName>
</protein>
<dbReference type="GO" id="GO:0046872">
    <property type="term" value="F:metal ion binding"/>
    <property type="evidence" value="ECO:0007669"/>
    <property type="project" value="UniProtKB-KW"/>
</dbReference>
<dbReference type="InterPro" id="IPR016431">
    <property type="entry name" value="Pyrv-formate_lyase-activ_prd"/>
</dbReference>
<proteinExistence type="predicted"/>
<dbReference type="PANTHER" id="PTHR30352">
    <property type="entry name" value="PYRUVATE FORMATE-LYASE-ACTIVATING ENZYME"/>
    <property type="match status" value="1"/>
</dbReference>
<evidence type="ECO:0000256" key="1">
    <source>
        <dbReference type="ARBA" id="ARBA00022485"/>
    </source>
</evidence>
<dbReference type="Proteomes" id="UP000184052">
    <property type="component" value="Unassembled WGS sequence"/>
</dbReference>
<dbReference type="OrthoDB" id="9778883at2"/>
<dbReference type="InterPro" id="IPR058240">
    <property type="entry name" value="rSAM_sf"/>
</dbReference>
<dbReference type="STRING" id="1121476.SAMN02745751_03106"/>
<evidence type="ECO:0000256" key="3">
    <source>
        <dbReference type="ARBA" id="ARBA00022723"/>
    </source>
</evidence>
<organism evidence="8 9">
    <name type="scientific">Dethiosulfatibacter aminovorans DSM 17477</name>
    <dbReference type="NCBI Taxonomy" id="1121476"/>
    <lineage>
        <taxon>Bacteria</taxon>
        <taxon>Bacillati</taxon>
        <taxon>Bacillota</taxon>
        <taxon>Tissierellia</taxon>
        <taxon>Dethiosulfatibacter</taxon>
    </lineage>
</organism>
<accession>A0A1M6L7R9</accession>
<keyword evidence="5 6" id="KW-0411">Iron-sulfur</keyword>
<dbReference type="PROSITE" id="PS51918">
    <property type="entry name" value="RADICAL_SAM"/>
    <property type="match status" value="1"/>
</dbReference>
<dbReference type="EMBL" id="FQZL01000030">
    <property type="protein sequence ID" value="SHJ67210.1"/>
    <property type="molecule type" value="Genomic_DNA"/>
</dbReference>
<keyword evidence="1" id="KW-0004">4Fe-4S</keyword>
<comment type="cofactor">
    <cofactor evidence="6">
        <name>[4Fe-4S] cluster</name>
        <dbReference type="ChEBI" id="CHEBI:49883"/>
    </cofactor>
    <text evidence="6">Binds 1 [4Fe-4S] cluster. The cluster is coordinated with 3 cysteines and an exchangeable S-adenosyl-L-methionine.</text>
</comment>
<evidence type="ECO:0000259" key="7">
    <source>
        <dbReference type="PROSITE" id="PS51918"/>
    </source>
</evidence>
<dbReference type="PIRSF" id="PIRSF004869">
    <property type="entry name" value="PflX_prd"/>
    <property type="match status" value="1"/>
</dbReference>
<dbReference type="NCBIfam" id="TIGR04337">
    <property type="entry name" value="AmmeMemoSam_rS"/>
    <property type="match status" value="1"/>
</dbReference>
<keyword evidence="8" id="KW-0670">Pyruvate</keyword>
<dbReference type="InterPro" id="IPR013785">
    <property type="entry name" value="Aldolase_TIM"/>
</dbReference>
<dbReference type="GO" id="GO:0051539">
    <property type="term" value="F:4 iron, 4 sulfur cluster binding"/>
    <property type="evidence" value="ECO:0007669"/>
    <property type="project" value="UniProtKB-KW"/>
</dbReference>
<dbReference type="Pfam" id="PF04055">
    <property type="entry name" value="Radical_SAM"/>
    <property type="match status" value="1"/>
</dbReference>
<feature type="binding site" evidence="6">
    <location>
        <position position="88"/>
    </location>
    <ligand>
        <name>[4Fe-4S] cluster</name>
        <dbReference type="ChEBI" id="CHEBI:49883"/>
        <note>4Fe-4S-S-AdoMet</note>
    </ligand>
</feature>
<dbReference type="Gene3D" id="3.20.20.70">
    <property type="entry name" value="Aldolase class I"/>
    <property type="match status" value="1"/>
</dbReference>
<dbReference type="RefSeq" id="WP_073050482.1">
    <property type="nucleotide sequence ID" value="NZ_FQZL01000030.1"/>
</dbReference>
<gene>
    <name evidence="8" type="ORF">SAMN02745751_03106</name>
</gene>
<sequence>MEKARFWELEEKGIRCTLCPHYCLIPINKKGICRQRKNINNVLYTLNYGIVTSYAIDPIEKKPLYHFMPGTKIMSFGSSGCNFSCKFCQNHEISLDENPRSVFLSHERLVEITMNEGLDSIAFTYNEPTVWYEYMIDTAMLAKSYGLKTVCVTNGFINPKPLKELLKYMDAFNVDLKSFSDEYYRSICGGRLEPVMETIRTIHASNSHLEVTTLVVEGENDDIDDLEDLFKWLGSLDSEIVLHLSRYYPAYKMNNPPTKVETLLKAKKRAKKYLKHVYIGNVPGIS</sequence>
<dbReference type="AlphaFoldDB" id="A0A1M6L7R9"/>
<dbReference type="PANTHER" id="PTHR30352:SF5">
    <property type="entry name" value="PYRUVATE FORMATE-LYASE 1-ACTIVATING ENZYME"/>
    <property type="match status" value="1"/>
</dbReference>
<evidence type="ECO:0000256" key="5">
    <source>
        <dbReference type="ARBA" id="ARBA00023014"/>
    </source>
</evidence>
<dbReference type="GO" id="GO:0016829">
    <property type="term" value="F:lyase activity"/>
    <property type="evidence" value="ECO:0007669"/>
    <property type="project" value="UniProtKB-KW"/>
</dbReference>
<dbReference type="InterPro" id="IPR007197">
    <property type="entry name" value="rSAM"/>
</dbReference>
<evidence type="ECO:0000313" key="8">
    <source>
        <dbReference type="EMBL" id="SHJ67210.1"/>
    </source>
</evidence>
<evidence type="ECO:0000256" key="4">
    <source>
        <dbReference type="ARBA" id="ARBA00023004"/>
    </source>
</evidence>
<evidence type="ECO:0000256" key="6">
    <source>
        <dbReference type="PIRSR" id="PIRSR004869-50"/>
    </source>
</evidence>
<dbReference type="InterPro" id="IPR027596">
    <property type="entry name" value="AmmeMemoSam_rS"/>
</dbReference>
<keyword evidence="8" id="KW-0456">Lyase</keyword>
<dbReference type="SUPFAM" id="SSF102114">
    <property type="entry name" value="Radical SAM enzymes"/>
    <property type="match status" value="1"/>
</dbReference>
<reference evidence="8 9" key="1">
    <citation type="submission" date="2016-11" db="EMBL/GenBank/DDBJ databases">
        <authorList>
            <person name="Jaros S."/>
            <person name="Januszkiewicz K."/>
            <person name="Wedrychowicz H."/>
        </authorList>
    </citation>
    <scope>NUCLEOTIDE SEQUENCE [LARGE SCALE GENOMIC DNA]</scope>
    <source>
        <strain evidence="8 9">DSM 17477</strain>
    </source>
</reference>
<keyword evidence="2 6" id="KW-0949">S-adenosyl-L-methionine</keyword>
<dbReference type="CDD" id="cd01335">
    <property type="entry name" value="Radical_SAM"/>
    <property type="match status" value="1"/>
</dbReference>
<keyword evidence="4 6" id="KW-0408">Iron</keyword>
<feature type="domain" description="Radical SAM core" evidence="7">
    <location>
        <begin position="66"/>
        <end position="286"/>
    </location>
</feature>